<dbReference type="Proteomes" id="UP001633002">
    <property type="component" value="Unassembled WGS sequence"/>
</dbReference>
<evidence type="ECO:0008006" key="3">
    <source>
        <dbReference type="Google" id="ProtNLM"/>
    </source>
</evidence>
<sequence length="184" mass="20345">MAGYQQQGPYGTHQGHGGYNQGGFAVNQEKLVTIYCENNPNFRLSMRPDGVVLAFKNPEDPNQQWFKIDVGDKFKDQEGSPGFVLVNKGTGQALRHGTELGDAVVPQTYQPDSVDSALLWSQGKDEGKGYHAVRPVTNIHLNLDADHGDKKHGGVKEGNRLIVHKWNEQNNQLWKIAPLGAEDD</sequence>
<dbReference type="PANTHER" id="PTHR31257:SF21">
    <property type="entry name" value="OS07G0683600 PROTEIN"/>
    <property type="match status" value="1"/>
</dbReference>
<evidence type="ECO:0000313" key="2">
    <source>
        <dbReference type="Proteomes" id="UP001633002"/>
    </source>
</evidence>
<protein>
    <recommendedName>
        <fullName evidence="3">Ricin B lectin domain-containing protein</fullName>
    </recommendedName>
</protein>
<organism evidence="1 2">
    <name type="scientific">Riccia sorocarpa</name>
    <dbReference type="NCBI Taxonomy" id="122646"/>
    <lineage>
        <taxon>Eukaryota</taxon>
        <taxon>Viridiplantae</taxon>
        <taxon>Streptophyta</taxon>
        <taxon>Embryophyta</taxon>
        <taxon>Marchantiophyta</taxon>
        <taxon>Marchantiopsida</taxon>
        <taxon>Marchantiidae</taxon>
        <taxon>Marchantiales</taxon>
        <taxon>Ricciaceae</taxon>
        <taxon>Riccia</taxon>
    </lineage>
</organism>
<dbReference type="PANTHER" id="PTHR31257">
    <property type="entry name" value="RICIN B-LIKE LECTIN EULS3"/>
    <property type="match status" value="1"/>
</dbReference>
<evidence type="ECO:0000313" key="1">
    <source>
        <dbReference type="EMBL" id="KAL3687363.1"/>
    </source>
</evidence>
<dbReference type="CDD" id="cd23431">
    <property type="entry name" value="beta-trefoil_Ricin_AtEULS3-like"/>
    <property type="match status" value="1"/>
</dbReference>
<dbReference type="EMBL" id="JBJQOH010000004">
    <property type="protein sequence ID" value="KAL3687363.1"/>
    <property type="molecule type" value="Genomic_DNA"/>
</dbReference>
<reference evidence="1 2" key="1">
    <citation type="submission" date="2024-09" db="EMBL/GenBank/DDBJ databases">
        <title>Chromosome-scale assembly of Riccia sorocarpa.</title>
        <authorList>
            <person name="Paukszto L."/>
        </authorList>
    </citation>
    <scope>NUCLEOTIDE SEQUENCE [LARGE SCALE GENOMIC DNA]</scope>
    <source>
        <strain evidence="1">LP-2024</strain>
        <tissue evidence="1">Aerial parts of the thallus</tissue>
    </source>
</reference>
<name>A0ABD3H793_9MARC</name>
<dbReference type="InterPro" id="IPR035992">
    <property type="entry name" value="Ricin_B-like_lectins"/>
</dbReference>
<dbReference type="InterPro" id="IPR040249">
    <property type="entry name" value="Ricin_B-like_lectin_EULS3-like"/>
</dbReference>
<accession>A0ABD3H793</accession>
<dbReference type="SUPFAM" id="SSF50370">
    <property type="entry name" value="Ricin B-like lectins"/>
    <property type="match status" value="1"/>
</dbReference>
<comment type="caution">
    <text evidence="1">The sequence shown here is derived from an EMBL/GenBank/DDBJ whole genome shotgun (WGS) entry which is preliminary data.</text>
</comment>
<dbReference type="Gene3D" id="2.80.10.50">
    <property type="match status" value="1"/>
</dbReference>
<keyword evidence="2" id="KW-1185">Reference proteome</keyword>
<dbReference type="AlphaFoldDB" id="A0ABD3H793"/>
<gene>
    <name evidence="1" type="ORF">R1sor_013672</name>
</gene>
<proteinExistence type="predicted"/>